<dbReference type="Pfam" id="PF19588">
    <property type="entry name" value="SxtJ"/>
    <property type="match status" value="1"/>
</dbReference>
<gene>
    <name evidence="2" type="ORF">SAMN05443550_101600</name>
</gene>
<evidence type="ECO:0000313" key="3">
    <source>
        <dbReference type="Proteomes" id="UP000198850"/>
    </source>
</evidence>
<feature type="transmembrane region" description="Helical" evidence="1">
    <location>
        <begin position="76"/>
        <end position="98"/>
    </location>
</feature>
<dbReference type="Proteomes" id="UP000198850">
    <property type="component" value="Unassembled WGS sequence"/>
</dbReference>
<dbReference type="RefSeq" id="WP_139298245.1">
    <property type="nucleotide sequence ID" value="NZ_FNRA01000001.1"/>
</dbReference>
<keyword evidence="1" id="KW-0472">Membrane</keyword>
<keyword evidence="1" id="KW-1133">Transmembrane helix</keyword>
<evidence type="ECO:0000256" key="1">
    <source>
        <dbReference type="SAM" id="Phobius"/>
    </source>
</evidence>
<protein>
    <recommendedName>
        <fullName evidence="4">SxtJ</fullName>
    </recommendedName>
</protein>
<keyword evidence="1" id="KW-0812">Transmembrane</keyword>
<evidence type="ECO:0008006" key="4">
    <source>
        <dbReference type="Google" id="ProtNLM"/>
    </source>
</evidence>
<feature type="transmembrane region" description="Helical" evidence="1">
    <location>
        <begin position="12"/>
        <end position="30"/>
    </location>
</feature>
<keyword evidence="3" id="KW-1185">Reference proteome</keyword>
<proteinExistence type="predicted"/>
<name>A0A1H3XFL4_9SPHI</name>
<organism evidence="2 3">
    <name type="scientific">Pedobacter hartonius</name>
    <dbReference type="NCBI Taxonomy" id="425514"/>
    <lineage>
        <taxon>Bacteria</taxon>
        <taxon>Pseudomonadati</taxon>
        <taxon>Bacteroidota</taxon>
        <taxon>Sphingobacteriia</taxon>
        <taxon>Sphingobacteriales</taxon>
        <taxon>Sphingobacteriaceae</taxon>
        <taxon>Pedobacter</taxon>
    </lineage>
</organism>
<feature type="transmembrane region" description="Helical" evidence="1">
    <location>
        <begin position="37"/>
        <end position="56"/>
    </location>
</feature>
<accession>A0A1H3XFL4</accession>
<reference evidence="2 3" key="1">
    <citation type="submission" date="2016-10" db="EMBL/GenBank/DDBJ databases">
        <authorList>
            <person name="de Groot N.N."/>
        </authorList>
    </citation>
    <scope>NUCLEOTIDE SEQUENCE [LARGE SCALE GENOMIC DNA]</scope>
    <source>
        <strain evidence="2 3">DSM 19033</strain>
    </source>
</reference>
<dbReference type="STRING" id="425514.SAMN05443550_101600"/>
<dbReference type="EMBL" id="FNRA01000001">
    <property type="protein sequence ID" value="SDZ98149.1"/>
    <property type="molecule type" value="Genomic_DNA"/>
</dbReference>
<dbReference type="InterPro" id="IPR045781">
    <property type="entry name" value="SxtJ"/>
</dbReference>
<evidence type="ECO:0000313" key="2">
    <source>
        <dbReference type="EMBL" id="SDZ98149.1"/>
    </source>
</evidence>
<sequence length="129" mass="14529">MEKNINTSNRKFGLLMGAVFLLVTIYYGIMKHEFLPVLLAVSAFFVCAALLMPRILYPLNWGWTKFSAILGMLNTWIILTLLYVVIITPLGLLMKALGKDALKLKLQKKTTTYWVKAAAVEGSSVKQQF</sequence>
<dbReference type="AlphaFoldDB" id="A0A1H3XFL4"/>